<evidence type="ECO:0000313" key="3">
    <source>
        <dbReference type="Proteomes" id="UP000326939"/>
    </source>
</evidence>
<evidence type="ECO:0000256" key="1">
    <source>
        <dbReference type="SAM" id="Phobius"/>
    </source>
</evidence>
<proteinExistence type="predicted"/>
<reference evidence="3" key="1">
    <citation type="journal article" date="2019" name="Gigascience">
        <title>De novo genome assembly of the endangered Acer yangbiense, a plant species with extremely small populations endemic to Yunnan Province, China.</title>
        <authorList>
            <person name="Yang J."/>
            <person name="Wariss H.M."/>
            <person name="Tao L."/>
            <person name="Zhang R."/>
            <person name="Yun Q."/>
            <person name="Hollingsworth P."/>
            <person name="Dao Z."/>
            <person name="Luo G."/>
            <person name="Guo H."/>
            <person name="Ma Y."/>
            <person name="Sun W."/>
        </authorList>
    </citation>
    <scope>NUCLEOTIDE SEQUENCE [LARGE SCALE GENOMIC DNA]</scope>
    <source>
        <strain evidence="3">cv. br00</strain>
    </source>
</reference>
<accession>A0A5N5KP69</accession>
<keyword evidence="1" id="KW-1133">Transmembrane helix</keyword>
<dbReference type="EMBL" id="VDCV01000012">
    <property type="protein sequence ID" value="KAB5532141.1"/>
    <property type="molecule type" value="Genomic_DNA"/>
</dbReference>
<dbReference type="Proteomes" id="UP000326939">
    <property type="component" value="Chromosome 12"/>
</dbReference>
<protein>
    <submittedName>
        <fullName evidence="2">Uncharacterized protein</fullName>
    </submittedName>
</protein>
<dbReference type="AlphaFoldDB" id="A0A5N5KP69"/>
<organism evidence="2 3">
    <name type="scientific">Salix brachista</name>
    <dbReference type="NCBI Taxonomy" id="2182728"/>
    <lineage>
        <taxon>Eukaryota</taxon>
        <taxon>Viridiplantae</taxon>
        <taxon>Streptophyta</taxon>
        <taxon>Embryophyta</taxon>
        <taxon>Tracheophyta</taxon>
        <taxon>Spermatophyta</taxon>
        <taxon>Magnoliopsida</taxon>
        <taxon>eudicotyledons</taxon>
        <taxon>Gunneridae</taxon>
        <taxon>Pentapetalae</taxon>
        <taxon>rosids</taxon>
        <taxon>fabids</taxon>
        <taxon>Malpighiales</taxon>
        <taxon>Salicaceae</taxon>
        <taxon>Saliceae</taxon>
        <taxon>Salix</taxon>
    </lineage>
</organism>
<keyword evidence="3" id="KW-1185">Reference proteome</keyword>
<sequence>MVGRKPLVCSFPAGFRYRPGRSNPYMLSIWILKCGNSSSSDLIQPGNENDLLSWIMCFIVTLKTTIMKWIFFLHLIWSRKNWLNTL</sequence>
<keyword evidence="1" id="KW-0812">Transmembrane</keyword>
<comment type="caution">
    <text evidence="2">The sequence shown here is derived from an EMBL/GenBank/DDBJ whole genome shotgun (WGS) entry which is preliminary data.</text>
</comment>
<keyword evidence="1" id="KW-0472">Membrane</keyword>
<gene>
    <name evidence="2" type="ORF">DKX38_018811</name>
</gene>
<name>A0A5N5KP69_9ROSI</name>
<feature type="transmembrane region" description="Helical" evidence="1">
    <location>
        <begin position="51"/>
        <end position="77"/>
    </location>
</feature>
<evidence type="ECO:0000313" key="2">
    <source>
        <dbReference type="EMBL" id="KAB5532141.1"/>
    </source>
</evidence>